<dbReference type="OrthoDB" id="16520at2759"/>
<dbReference type="InterPro" id="IPR001375">
    <property type="entry name" value="Peptidase_S9_cat"/>
</dbReference>
<dbReference type="InterPro" id="IPR050278">
    <property type="entry name" value="Serine_Prot_S9B/DPPIV"/>
</dbReference>
<keyword evidence="12" id="KW-0325">Glycoprotein</keyword>
<dbReference type="GO" id="GO:0006508">
    <property type="term" value="P:proteolysis"/>
    <property type="evidence" value="ECO:0007669"/>
    <property type="project" value="UniProtKB-KW"/>
</dbReference>
<dbReference type="InterPro" id="IPR029058">
    <property type="entry name" value="AB_hydrolase_fold"/>
</dbReference>
<keyword evidence="11 14" id="KW-0472">Membrane</keyword>
<gene>
    <name evidence="17" type="primary">NDAI0C02510</name>
    <name evidence="17" type="ordered locus">NDAI_0C02510</name>
</gene>
<keyword evidence="10 14" id="KW-1133">Transmembrane helix</keyword>
<dbReference type="RefSeq" id="XP_003669154.1">
    <property type="nucleotide sequence ID" value="XM_003669106.1"/>
</dbReference>
<feature type="domain" description="Peptidase S9 prolyl oligopeptidase catalytic" evidence="15">
    <location>
        <begin position="635"/>
        <end position="837"/>
    </location>
</feature>
<evidence type="ECO:0000256" key="1">
    <source>
        <dbReference type="ARBA" id="ARBA00004576"/>
    </source>
</evidence>
<dbReference type="GO" id="GO:0004177">
    <property type="term" value="F:aminopeptidase activity"/>
    <property type="evidence" value="ECO:0007669"/>
    <property type="project" value="UniProtKB-KW"/>
</dbReference>
<keyword evidence="7" id="KW-0378">Hydrolase</keyword>
<dbReference type="InterPro" id="IPR002471">
    <property type="entry name" value="Pept_S9_AS"/>
</dbReference>
<evidence type="ECO:0000259" key="16">
    <source>
        <dbReference type="Pfam" id="PF00930"/>
    </source>
</evidence>
<dbReference type="OMA" id="MRTPQEN"/>
<evidence type="ECO:0000256" key="8">
    <source>
        <dbReference type="ARBA" id="ARBA00022825"/>
    </source>
</evidence>
<dbReference type="Gene3D" id="2.140.10.30">
    <property type="entry name" value="Dipeptidylpeptidase IV, N-terminal domain"/>
    <property type="match status" value="1"/>
</dbReference>
<dbReference type="PROSITE" id="PS00708">
    <property type="entry name" value="PRO_ENDOPEP_SER"/>
    <property type="match status" value="1"/>
</dbReference>
<dbReference type="GO" id="GO:0000329">
    <property type="term" value="C:fungal-type vacuole membrane"/>
    <property type="evidence" value="ECO:0007669"/>
    <property type="project" value="EnsemblFungi"/>
</dbReference>
<keyword evidence="8" id="KW-0720">Serine protease</keyword>
<dbReference type="Gene3D" id="3.40.50.1820">
    <property type="entry name" value="alpha/beta hydrolase"/>
    <property type="match status" value="1"/>
</dbReference>
<keyword evidence="6 14" id="KW-0812">Transmembrane</keyword>
<reference evidence="17 18" key="1">
    <citation type="journal article" date="2011" name="Proc. Natl. Acad. Sci. U.S.A.">
        <title>Evolutionary erosion of yeast sex chromosomes by mating-type switching accidents.</title>
        <authorList>
            <person name="Gordon J.L."/>
            <person name="Armisen D."/>
            <person name="Proux-Wera E."/>
            <person name="Oheigeartaigh S.S."/>
            <person name="Byrne K.P."/>
            <person name="Wolfe K.H."/>
        </authorList>
    </citation>
    <scope>NUCLEOTIDE SEQUENCE [LARGE SCALE GENOMIC DNA]</scope>
    <source>
        <strain evidence="18">ATCC 10597 / BCRC 20456 / CBS 421 / NBRC 0211 / NRRL Y-12639</strain>
    </source>
</reference>
<dbReference type="GO" id="GO:0004252">
    <property type="term" value="F:serine-type endopeptidase activity"/>
    <property type="evidence" value="ECO:0007669"/>
    <property type="project" value="InterPro"/>
</dbReference>
<dbReference type="MEROPS" id="S09.006"/>
<evidence type="ECO:0000256" key="14">
    <source>
        <dbReference type="SAM" id="Phobius"/>
    </source>
</evidence>
<dbReference type="Pfam" id="PF00930">
    <property type="entry name" value="DPPIV_N"/>
    <property type="match status" value="1"/>
</dbReference>
<proteinExistence type="inferred from homology"/>
<dbReference type="SUPFAM" id="SSF53474">
    <property type="entry name" value="alpha/beta-Hydrolases"/>
    <property type="match status" value="1"/>
</dbReference>
<dbReference type="HOGENOM" id="CLU_006105_0_1_1"/>
<dbReference type="SUPFAM" id="SSF82171">
    <property type="entry name" value="DPP6 N-terminal domain-like"/>
    <property type="match status" value="1"/>
</dbReference>
<evidence type="ECO:0000256" key="2">
    <source>
        <dbReference type="ARBA" id="ARBA00006150"/>
    </source>
</evidence>
<dbReference type="eggNOG" id="KOG2100">
    <property type="taxonomic scope" value="Eukaryota"/>
</dbReference>
<keyword evidence="18" id="KW-1185">Reference proteome</keyword>
<evidence type="ECO:0000256" key="3">
    <source>
        <dbReference type="ARBA" id="ARBA00022438"/>
    </source>
</evidence>
<dbReference type="Pfam" id="PF00326">
    <property type="entry name" value="Peptidase_S9"/>
    <property type="match status" value="1"/>
</dbReference>
<evidence type="ECO:0000259" key="15">
    <source>
        <dbReference type="Pfam" id="PF00326"/>
    </source>
</evidence>
<evidence type="ECO:0008006" key="19">
    <source>
        <dbReference type="Google" id="ProtNLM"/>
    </source>
</evidence>
<evidence type="ECO:0000256" key="7">
    <source>
        <dbReference type="ARBA" id="ARBA00022801"/>
    </source>
</evidence>
<keyword evidence="3" id="KW-0031">Aminopeptidase</keyword>
<dbReference type="AlphaFoldDB" id="G0W800"/>
<evidence type="ECO:0000256" key="12">
    <source>
        <dbReference type="ARBA" id="ARBA00023180"/>
    </source>
</evidence>
<dbReference type="EMBL" id="HE580269">
    <property type="protein sequence ID" value="CCD23911.1"/>
    <property type="molecule type" value="Genomic_DNA"/>
</dbReference>
<dbReference type="PANTHER" id="PTHR11731:SF200">
    <property type="entry name" value="DIPEPTIDYL PEPTIDASE 10, ISOFORM B"/>
    <property type="match status" value="1"/>
</dbReference>
<feature type="transmembrane region" description="Helical" evidence="14">
    <location>
        <begin position="32"/>
        <end position="50"/>
    </location>
</feature>
<evidence type="ECO:0000256" key="6">
    <source>
        <dbReference type="ARBA" id="ARBA00022692"/>
    </source>
</evidence>
<comment type="subcellular location">
    <subcellularLocation>
        <location evidence="1">Vacuole membrane</location>
        <topology evidence="1">Single-pass type II membrane protein</topology>
    </subcellularLocation>
</comment>
<dbReference type="GeneID" id="11496247"/>
<evidence type="ECO:0000256" key="9">
    <source>
        <dbReference type="ARBA" id="ARBA00022968"/>
    </source>
</evidence>
<feature type="domain" description="Dipeptidylpeptidase IV N-terminal" evidence="16">
    <location>
        <begin position="166"/>
        <end position="532"/>
    </location>
</feature>
<protein>
    <recommendedName>
        <fullName evidence="19">Dipeptidyl aminopeptidase B</fullName>
    </recommendedName>
</protein>
<evidence type="ECO:0000256" key="11">
    <source>
        <dbReference type="ARBA" id="ARBA00023136"/>
    </source>
</evidence>
<accession>G0W800</accession>
<evidence type="ECO:0000313" key="17">
    <source>
        <dbReference type="EMBL" id="CCD23911.1"/>
    </source>
</evidence>
<dbReference type="KEGG" id="ndi:NDAI_0C02510"/>
<feature type="region of interest" description="Disordered" evidence="13">
    <location>
        <begin position="58"/>
        <end position="77"/>
    </location>
</feature>
<evidence type="ECO:0000256" key="13">
    <source>
        <dbReference type="SAM" id="MobiDB-lite"/>
    </source>
</evidence>
<dbReference type="PANTHER" id="PTHR11731">
    <property type="entry name" value="PROTEASE FAMILY S9B,C DIPEPTIDYL-PEPTIDASE IV-RELATED"/>
    <property type="match status" value="1"/>
</dbReference>
<dbReference type="GO" id="GO:0008239">
    <property type="term" value="F:dipeptidyl-peptidase activity"/>
    <property type="evidence" value="ECO:0007669"/>
    <property type="project" value="EnsemblFungi"/>
</dbReference>
<evidence type="ECO:0000313" key="18">
    <source>
        <dbReference type="Proteomes" id="UP000000689"/>
    </source>
</evidence>
<dbReference type="FunFam" id="3.40.50.1820:FF:000003">
    <property type="entry name" value="Dipeptidyl peptidase 4"/>
    <property type="match status" value="1"/>
</dbReference>
<dbReference type="STRING" id="1071378.G0W800"/>
<dbReference type="Proteomes" id="UP000000689">
    <property type="component" value="Chromosome 3"/>
</dbReference>
<organism evidence="17 18">
    <name type="scientific">Naumovozyma dairenensis (strain ATCC 10597 / BCRC 20456 / CBS 421 / NBRC 0211 / NRRL Y-12639)</name>
    <name type="common">Saccharomyces dairenensis</name>
    <dbReference type="NCBI Taxonomy" id="1071378"/>
    <lineage>
        <taxon>Eukaryota</taxon>
        <taxon>Fungi</taxon>
        <taxon>Dikarya</taxon>
        <taxon>Ascomycota</taxon>
        <taxon>Saccharomycotina</taxon>
        <taxon>Saccharomycetes</taxon>
        <taxon>Saccharomycetales</taxon>
        <taxon>Saccharomycetaceae</taxon>
        <taxon>Naumovozyma</taxon>
    </lineage>
</organism>
<evidence type="ECO:0000256" key="10">
    <source>
        <dbReference type="ARBA" id="ARBA00022989"/>
    </source>
</evidence>
<keyword evidence="4" id="KW-0926">Vacuole</keyword>
<keyword evidence="5" id="KW-0645">Protease</keyword>
<sequence>MSVNQDEREPLLQDDGGDGAAFARRKQFLDRTTKLGIILVLLIWGTILLLKNIPKLTNDGNNDKKNQPPHRKFKLPNPNVTEDGLSKILYENIKNETFKPVFHSLQWISNSDDSNSHDDKGLYVATINDSYVIKSVFDKDYSQTLLENKQFSYSGENLTVDYFSASPDLKYLLIRTNSKKNWRHSSFGTFFIYDKDAEEEKKFHKLGDNIALAQWSPNSIDIAYVQNNNIYLYSVAECKITATITDDGNSRIFNGKPDWVYEEEVLETDRALWWSPKGDYLAFFKTDETKVEEFTIPYYVQNPDDIYPEMRPIKYPKSGTPNPTVDLWIYNLVDQSSHPTDVNLQHMHAESPVLITEVKWINNESLIAKISDRSSDILKVLLIDADLKKTEMVRENPSEGGWWEITHNTMPIPKDSSHNRSEHGYIDIFPINGFNHLVYYSPATSNEPIVLTNGSWEVVSGPLAFDAELNRVYFIATIESSSTQRHLFYVELNNPQEIIQVSDVKNGGVYSASFSSGSKFALLTYRGPRLPYQKIIDLRSKERDQEIEGNVIGETLYYLEKNEKLQEILSEYDIPQKKVKLLNLGKDDDGDNIIANAFEILPNGFNPDLQDYYPVFFYAYGGPNSQQVQESFSVGFNEVVASQLGAIVVVVDGRGTGFKGKKFRSLVRDNLGEFEAIDQIAAAKQYSAKSYVNSEKISLFGWSYGGYLTLKVLERDGGETFKYGMAVAPVTDWRLYDTVYTERYMHTPQENIEGYIKSSVHDVLPFKEVKRFLVMHGTGDDNVHFQNTLKFLDLLTVNEVRNFDVHVFADSDHAIKYHNANAAVFTRLLNWAADAFTGRFEYDNERR</sequence>
<evidence type="ECO:0000256" key="5">
    <source>
        <dbReference type="ARBA" id="ARBA00022670"/>
    </source>
</evidence>
<comment type="similarity">
    <text evidence="2">Belongs to the peptidase S9B family.</text>
</comment>
<keyword evidence="9" id="KW-0735">Signal-anchor</keyword>
<dbReference type="GO" id="GO:0005886">
    <property type="term" value="C:plasma membrane"/>
    <property type="evidence" value="ECO:0007669"/>
    <property type="project" value="TreeGrafter"/>
</dbReference>
<name>G0W800_NAUDC</name>
<evidence type="ECO:0000256" key="4">
    <source>
        <dbReference type="ARBA" id="ARBA00022554"/>
    </source>
</evidence>
<dbReference type="InterPro" id="IPR002469">
    <property type="entry name" value="Peptidase_S9B_N"/>
</dbReference>